<evidence type="ECO:0000313" key="14">
    <source>
        <dbReference type="EMBL" id="GAA0364598.1"/>
    </source>
</evidence>
<dbReference type="Gene3D" id="3.30.465.10">
    <property type="match status" value="1"/>
</dbReference>
<dbReference type="InterPro" id="IPR044751">
    <property type="entry name" value="Ion_transp-like_CBS"/>
</dbReference>
<keyword evidence="15" id="KW-1185">Reference proteome</keyword>
<evidence type="ECO:0000256" key="2">
    <source>
        <dbReference type="ARBA" id="ARBA00006337"/>
    </source>
</evidence>
<dbReference type="SMART" id="SM01091">
    <property type="entry name" value="CorC_HlyC"/>
    <property type="match status" value="1"/>
</dbReference>
<dbReference type="InterPro" id="IPR016169">
    <property type="entry name" value="FAD-bd_PCMH_sub2"/>
</dbReference>
<evidence type="ECO:0000259" key="13">
    <source>
        <dbReference type="PROSITE" id="PS51846"/>
    </source>
</evidence>
<dbReference type="PROSITE" id="PS51371">
    <property type="entry name" value="CBS"/>
    <property type="match status" value="2"/>
</dbReference>
<feature type="transmembrane region" description="Helical" evidence="11">
    <location>
        <begin position="144"/>
        <end position="162"/>
    </location>
</feature>
<dbReference type="InterPro" id="IPR046342">
    <property type="entry name" value="CBS_dom_sf"/>
</dbReference>
<dbReference type="Pfam" id="PF00571">
    <property type="entry name" value="CBS"/>
    <property type="match status" value="2"/>
</dbReference>
<feature type="domain" description="CNNM transmembrane" evidence="13">
    <location>
        <begin position="7"/>
        <end position="206"/>
    </location>
</feature>
<evidence type="ECO:0000259" key="12">
    <source>
        <dbReference type="PROSITE" id="PS51371"/>
    </source>
</evidence>
<dbReference type="SUPFAM" id="SSF56176">
    <property type="entry name" value="FAD-binding/transporter-associated domain-like"/>
    <property type="match status" value="1"/>
</dbReference>
<evidence type="ECO:0000256" key="3">
    <source>
        <dbReference type="ARBA" id="ARBA00022475"/>
    </source>
</evidence>
<protein>
    <submittedName>
        <fullName evidence="14">Hemolysin family protein</fullName>
    </submittedName>
</protein>
<dbReference type="PANTHER" id="PTHR43099">
    <property type="entry name" value="UPF0053 PROTEIN YRKA"/>
    <property type="match status" value="1"/>
</dbReference>
<keyword evidence="7 9" id="KW-0129">CBS domain</keyword>
<keyword evidence="8 10" id="KW-0472">Membrane</keyword>
<dbReference type="InterPro" id="IPR000644">
    <property type="entry name" value="CBS_dom"/>
</dbReference>
<evidence type="ECO:0000256" key="10">
    <source>
        <dbReference type="PROSITE-ProRule" id="PRU01193"/>
    </source>
</evidence>
<sequence length="455" mass="51225">MNSDPGSIQPLIGPILLIISLIVVHGILAAAEMAIVSINPTLMVEESIEGSKKAKRVLRILDHADDFLTTIQVGLSLTALLTSGVSFVFVSRIADQLSESVFSSEWLVLLALSTLVLTYLLLLFGDKLPKAIAAKTPNKAAMKLASLVVLLRYFSLPIVWLVQKSLVGLKRVLPIDFDSDNETITRDEFRSFLEHSHQHEVIDLEEFAMLKGVLSLDNKIAREVMVPRTDAFMLDYDDPNEENIKAMLETPHSRVPLYYEDKDNIVGIVHVKNLLKASKDVPLYSIDLKEISNEPLFVPETIYIDDLIFQMKRTQNQMAILNDEFGGVVGLVTLEDLLEEIVGEIDDEYDQSNKLIEEIEEFLYSVDGATPLDKFNDYFKTDLNSEDVDTIAGYFITEYESIPSEEEHAVVYTGDLSLTVGKMDGTRILSIIVKIEKEETNNEEERTEHYEMSKE</sequence>
<evidence type="ECO:0000256" key="9">
    <source>
        <dbReference type="PROSITE-ProRule" id="PRU00703"/>
    </source>
</evidence>
<evidence type="ECO:0000256" key="7">
    <source>
        <dbReference type="ARBA" id="ARBA00023122"/>
    </source>
</evidence>
<accession>A0ABN0XHZ3</accession>
<feature type="domain" description="CBS" evidence="12">
    <location>
        <begin position="291"/>
        <end position="348"/>
    </location>
</feature>
<dbReference type="EMBL" id="BAAACW010000103">
    <property type="protein sequence ID" value="GAA0364598.1"/>
    <property type="molecule type" value="Genomic_DNA"/>
</dbReference>
<comment type="subcellular location">
    <subcellularLocation>
        <location evidence="1">Cell membrane</location>
        <topology evidence="1">Multi-pass membrane protein</topology>
    </subcellularLocation>
</comment>
<evidence type="ECO:0000256" key="8">
    <source>
        <dbReference type="ARBA" id="ARBA00023136"/>
    </source>
</evidence>
<dbReference type="RefSeq" id="WP_343755502.1">
    <property type="nucleotide sequence ID" value="NZ_BAAACW010000103.1"/>
</dbReference>
<feature type="transmembrane region" description="Helical" evidence="11">
    <location>
        <begin position="106"/>
        <end position="124"/>
    </location>
</feature>
<dbReference type="SUPFAM" id="SSF54631">
    <property type="entry name" value="CBS-domain pair"/>
    <property type="match status" value="1"/>
</dbReference>
<evidence type="ECO:0000256" key="11">
    <source>
        <dbReference type="SAM" id="Phobius"/>
    </source>
</evidence>
<proteinExistence type="inferred from homology"/>
<feature type="transmembrane region" description="Helical" evidence="11">
    <location>
        <begin position="71"/>
        <end position="94"/>
    </location>
</feature>
<evidence type="ECO:0000256" key="5">
    <source>
        <dbReference type="ARBA" id="ARBA00022737"/>
    </source>
</evidence>
<dbReference type="InterPro" id="IPR002550">
    <property type="entry name" value="CNNM"/>
</dbReference>
<feature type="transmembrane region" description="Helical" evidence="11">
    <location>
        <begin position="12"/>
        <end position="36"/>
    </location>
</feature>
<dbReference type="PROSITE" id="PS51846">
    <property type="entry name" value="CNNM"/>
    <property type="match status" value="1"/>
</dbReference>
<evidence type="ECO:0000256" key="1">
    <source>
        <dbReference type="ARBA" id="ARBA00004651"/>
    </source>
</evidence>
<evidence type="ECO:0000313" key="15">
    <source>
        <dbReference type="Proteomes" id="UP001501166"/>
    </source>
</evidence>
<keyword evidence="5" id="KW-0677">Repeat</keyword>
<evidence type="ECO:0000256" key="6">
    <source>
        <dbReference type="ARBA" id="ARBA00022989"/>
    </source>
</evidence>
<dbReference type="PANTHER" id="PTHR43099:SF5">
    <property type="entry name" value="HLYC_CORC FAMILY TRANSPORTER"/>
    <property type="match status" value="1"/>
</dbReference>
<feature type="domain" description="CBS" evidence="12">
    <location>
        <begin position="225"/>
        <end position="288"/>
    </location>
</feature>
<comment type="similarity">
    <text evidence="2">Belongs to the UPF0053 family.</text>
</comment>
<keyword evidence="4 10" id="KW-0812">Transmembrane</keyword>
<dbReference type="InterPro" id="IPR005170">
    <property type="entry name" value="Transptr-assoc_dom"/>
</dbReference>
<dbReference type="CDD" id="cd04590">
    <property type="entry name" value="CBS_pair_CorC_HlyC_assoc"/>
    <property type="match status" value="1"/>
</dbReference>
<dbReference type="Pfam" id="PF03471">
    <property type="entry name" value="CorC_HlyC"/>
    <property type="match status" value="1"/>
</dbReference>
<comment type="caution">
    <text evidence="14">The sequence shown here is derived from an EMBL/GenBank/DDBJ whole genome shotgun (WGS) entry which is preliminary data.</text>
</comment>
<dbReference type="Gene3D" id="3.10.580.10">
    <property type="entry name" value="CBS-domain"/>
    <property type="match status" value="1"/>
</dbReference>
<dbReference type="Pfam" id="PF01595">
    <property type="entry name" value="CNNM"/>
    <property type="match status" value="1"/>
</dbReference>
<dbReference type="InterPro" id="IPR036318">
    <property type="entry name" value="FAD-bd_PCMH-like_sf"/>
</dbReference>
<dbReference type="Proteomes" id="UP001501166">
    <property type="component" value="Unassembled WGS sequence"/>
</dbReference>
<keyword evidence="6 10" id="KW-1133">Transmembrane helix</keyword>
<gene>
    <name evidence="14" type="ORF">GCM10008932_16130</name>
</gene>
<organism evidence="14 15">
    <name type="scientific">Alkalibacterium iburiense</name>
    <dbReference type="NCBI Taxonomy" id="290589"/>
    <lineage>
        <taxon>Bacteria</taxon>
        <taxon>Bacillati</taxon>
        <taxon>Bacillota</taxon>
        <taxon>Bacilli</taxon>
        <taxon>Lactobacillales</taxon>
        <taxon>Carnobacteriaceae</taxon>
        <taxon>Alkalibacterium</taxon>
    </lineage>
</organism>
<dbReference type="InterPro" id="IPR051676">
    <property type="entry name" value="UPF0053_domain"/>
</dbReference>
<evidence type="ECO:0000256" key="4">
    <source>
        <dbReference type="ARBA" id="ARBA00022692"/>
    </source>
</evidence>
<reference evidence="14 15" key="1">
    <citation type="journal article" date="2019" name="Int. J. Syst. Evol. Microbiol.">
        <title>The Global Catalogue of Microorganisms (GCM) 10K type strain sequencing project: providing services to taxonomists for standard genome sequencing and annotation.</title>
        <authorList>
            <consortium name="The Broad Institute Genomics Platform"/>
            <consortium name="The Broad Institute Genome Sequencing Center for Infectious Disease"/>
            <person name="Wu L."/>
            <person name="Ma J."/>
        </authorList>
    </citation>
    <scope>NUCLEOTIDE SEQUENCE [LARGE SCALE GENOMIC DNA]</scope>
    <source>
        <strain evidence="14 15">JCM 12662</strain>
    </source>
</reference>
<name>A0ABN0XHZ3_9LACT</name>
<keyword evidence="3" id="KW-1003">Cell membrane</keyword>